<dbReference type="InterPro" id="IPR016166">
    <property type="entry name" value="FAD-bd_PCMH"/>
</dbReference>
<feature type="domain" description="FAD-binding PCMH-type" evidence="17">
    <location>
        <begin position="13"/>
        <end position="180"/>
    </location>
</feature>
<dbReference type="GO" id="GO:0051301">
    <property type="term" value="P:cell division"/>
    <property type="evidence" value="ECO:0007669"/>
    <property type="project" value="UniProtKB-KW"/>
</dbReference>
<evidence type="ECO:0000256" key="5">
    <source>
        <dbReference type="ARBA" id="ARBA00012518"/>
    </source>
</evidence>
<dbReference type="Gene3D" id="3.90.78.10">
    <property type="entry name" value="UDP-N-acetylenolpyruvoylglucosamine reductase, C-terminal domain"/>
    <property type="match status" value="1"/>
</dbReference>
<protein>
    <recommendedName>
        <fullName evidence="5">UDP-N-acetylmuramate dehydrogenase</fullName>
        <ecNumber evidence="5">1.3.1.98</ecNumber>
    </recommendedName>
</protein>
<evidence type="ECO:0000256" key="6">
    <source>
        <dbReference type="ARBA" id="ARBA00022490"/>
    </source>
</evidence>
<name>A0A6J6NFS5_9ZZZZ</name>
<evidence type="ECO:0000256" key="8">
    <source>
        <dbReference type="ARBA" id="ARBA00022630"/>
    </source>
</evidence>
<dbReference type="InterPro" id="IPR011601">
    <property type="entry name" value="MurB_C"/>
</dbReference>
<dbReference type="PANTHER" id="PTHR21071:SF4">
    <property type="entry name" value="UDP-N-ACETYLENOLPYRUVOYLGLUCOSAMINE REDUCTASE"/>
    <property type="match status" value="1"/>
</dbReference>
<evidence type="ECO:0000256" key="11">
    <source>
        <dbReference type="ARBA" id="ARBA00022960"/>
    </source>
</evidence>
<comment type="subcellular location">
    <subcellularLocation>
        <location evidence="3">Cytoplasm</location>
    </subcellularLocation>
</comment>
<dbReference type="EC" id="1.3.1.98" evidence="5"/>
<dbReference type="Pfam" id="PF01565">
    <property type="entry name" value="FAD_binding_4"/>
    <property type="match status" value="1"/>
</dbReference>
<accession>A0A6J6NFS5</accession>
<dbReference type="EMBL" id="CAEZXN010000001">
    <property type="protein sequence ID" value="CAB4683363.1"/>
    <property type="molecule type" value="Genomic_DNA"/>
</dbReference>
<evidence type="ECO:0000313" key="19">
    <source>
        <dbReference type="EMBL" id="CAB4842897.1"/>
    </source>
</evidence>
<dbReference type="InterPro" id="IPR003170">
    <property type="entry name" value="MurB"/>
</dbReference>
<dbReference type="InterPro" id="IPR006094">
    <property type="entry name" value="Oxid_FAD_bind_N"/>
</dbReference>
<evidence type="ECO:0000256" key="4">
    <source>
        <dbReference type="ARBA" id="ARBA00004752"/>
    </source>
</evidence>
<organism evidence="18">
    <name type="scientific">freshwater metagenome</name>
    <dbReference type="NCBI Taxonomy" id="449393"/>
    <lineage>
        <taxon>unclassified sequences</taxon>
        <taxon>metagenomes</taxon>
        <taxon>ecological metagenomes</taxon>
    </lineage>
</organism>
<comment type="function">
    <text evidence="2">Cell wall formation.</text>
</comment>
<dbReference type="InterPro" id="IPR036635">
    <property type="entry name" value="MurB_C_sf"/>
</dbReference>
<dbReference type="PANTHER" id="PTHR21071">
    <property type="entry name" value="UDP-N-ACETYLENOLPYRUVOYLGLUCOSAMINE REDUCTASE"/>
    <property type="match status" value="1"/>
</dbReference>
<dbReference type="InterPro" id="IPR016167">
    <property type="entry name" value="FAD-bd_PCMH_sub1"/>
</dbReference>
<evidence type="ECO:0000259" key="17">
    <source>
        <dbReference type="PROSITE" id="PS51387"/>
    </source>
</evidence>
<evidence type="ECO:0000313" key="18">
    <source>
        <dbReference type="EMBL" id="CAB4683363.1"/>
    </source>
</evidence>
<keyword evidence="11" id="KW-0133">Cell shape</keyword>
<keyword evidence="13" id="KW-0560">Oxidoreductase</keyword>
<dbReference type="UniPathway" id="UPA00219"/>
<evidence type="ECO:0000256" key="14">
    <source>
        <dbReference type="ARBA" id="ARBA00023306"/>
    </source>
</evidence>
<evidence type="ECO:0000256" key="2">
    <source>
        <dbReference type="ARBA" id="ARBA00003921"/>
    </source>
</evidence>
<keyword evidence="10" id="KW-0521">NADP</keyword>
<evidence type="ECO:0000256" key="1">
    <source>
        <dbReference type="ARBA" id="ARBA00001974"/>
    </source>
</evidence>
<dbReference type="HAMAP" id="MF_00037">
    <property type="entry name" value="MurB"/>
    <property type="match status" value="1"/>
</dbReference>
<dbReference type="GO" id="GO:0008762">
    <property type="term" value="F:UDP-N-acetylmuramate dehydrogenase activity"/>
    <property type="evidence" value="ECO:0007669"/>
    <property type="project" value="UniProtKB-EC"/>
</dbReference>
<gene>
    <name evidence="18" type="ORF">UFOPK2423_00101</name>
    <name evidence="19" type="ORF">UFOPK3266_00751</name>
</gene>
<dbReference type="GO" id="GO:0071555">
    <property type="term" value="P:cell wall organization"/>
    <property type="evidence" value="ECO:0007669"/>
    <property type="project" value="UniProtKB-KW"/>
</dbReference>
<dbReference type="NCBIfam" id="NF010478">
    <property type="entry name" value="PRK13903.1"/>
    <property type="match status" value="1"/>
</dbReference>
<dbReference type="GO" id="GO:0005829">
    <property type="term" value="C:cytosol"/>
    <property type="evidence" value="ECO:0007669"/>
    <property type="project" value="TreeGrafter"/>
</dbReference>
<evidence type="ECO:0000256" key="7">
    <source>
        <dbReference type="ARBA" id="ARBA00022618"/>
    </source>
</evidence>
<reference evidence="18" key="1">
    <citation type="submission" date="2020-05" db="EMBL/GenBank/DDBJ databases">
        <authorList>
            <person name="Chiriac C."/>
            <person name="Salcher M."/>
            <person name="Ghai R."/>
            <person name="Kavagutti S V."/>
        </authorList>
    </citation>
    <scope>NUCLEOTIDE SEQUENCE</scope>
</reference>
<keyword evidence="15" id="KW-0961">Cell wall biogenesis/degradation</keyword>
<evidence type="ECO:0000256" key="9">
    <source>
        <dbReference type="ARBA" id="ARBA00022827"/>
    </source>
</evidence>
<keyword evidence="9" id="KW-0274">FAD</keyword>
<dbReference type="Pfam" id="PF02873">
    <property type="entry name" value="MurB_C"/>
    <property type="match status" value="1"/>
</dbReference>
<keyword evidence="6" id="KW-0963">Cytoplasm</keyword>
<dbReference type="GO" id="GO:0071949">
    <property type="term" value="F:FAD binding"/>
    <property type="evidence" value="ECO:0007669"/>
    <property type="project" value="InterPro"/>
</dbReference>
<keyword evidence="8" id="KW-0285">Flavoprotein</keyword>
<comment type="catalytic activity">
    <reaction evidence="16">
        <text>UDP-N-acetyl-alpha-D-muramate + NADP(+) = UDP-N-acetyl-3-O-(1-carboxyvinyl)-alpha-D-glucosamine + NADPH + H(+)</text>
        <dbReference type="Rhea" id="RHEA:12248"/>
        <dbReference type="ChEBI" id="CHEBI:15378"/>
        <dbReference type="ChEBI" id="CHEBI:57783"/>
        <dbReference type="ChEBI" id="CHEBI:58349"/>
        <dbReference type="ChEBI" id="CHEBI:68483"/>
        <dbReference type="ChEBI" id="CHEBI:70757"/>
        <dbReference type="EC" id="1.3.1.98"/>
    </reaction>
</comment>
<dbReference type="EMBL" id="CAFBAA010000015">
    <property type="protein sequence ID" value="CAB4842897.1"/>
    <property type="molecule type" value="Genomic_DNA"/>
</dbReference>
<comment type="pathway">
    <text evidence="4">Cell wall biogenesis; peptidoglycan biosynthesis.</text>
</comment>
<dbReference type="AlphaFoldDB" id="A0A6J6NFS5"/>
<dbReference type="PROSITE" id="PS51387">
    <property type="entry name" value="FAD_PCMH"/>
    <property type="match status" value="1"/>
</dbReference>
<sequence length="334" mass="35226">MTTRAADLTTLRVGGEIATFVEVSTESDFIAALGKFPDALVVGGGSNLLFVGGRCERPLIKVSTSGIAHEVDACSGATWTVSAGENWDDFVLATIKAGCAGLETLSGIPGTVGASPIQNIGAYGTELTASVARVRVFDRKSGEVRTFAAAECGFGYRTSLFKKEVDRFAVLEVTFQLRVGEMSNDVTYPELAAELKINVGERAAVTAVRAAVLKIRARKGMVLSDDDTDTWSAGSFFINPTLPASQIPAGAPVWEQEDGRVKTSAAWLIEKSGTSKGERFGNAAVSSKHVLALTNTGNASSEEIIEAARTICARVEQSFGITLQPEVRIVGAQL</sequence>
<comment type="cofactor">
    <cofactor evidence="1">
        <name>FAD</name>
        <dbReference type="ChEBI" id="CHEBI:57692"/>
    </cofactor>
</comment>
<evidence type="ECO:0000256" key="12">
    <source>
        <dbReference type="ARBA" id="ARBA00022984"/>
    </source>
</evidence>
<dbReference type="SUPFAM" id="SSF56176">
    <property type="entry name" value="FAD-binding/transporter-associated domain-like"/>
    <property type="match status" value="1"/>
</dbReference>
<evidence type="ECO:0000256" key="13">
    <source>
        <dbReference type="ARBA" id="ARBA00023002"/>
    </source>
</evidence>
<dbReference type="GO" id="GO:0008360">
    <property type="term" value="P:regulation of cell shape"/>
    <property type="evidence" value="ECO:0007669"/>
    <property type="project" value="UniProtKB-KW"/>
</dbReference>
<dbReference type="SUPFAM" id="SSF56194">
    <property type="entry name" value="Uridine diphospho-N-Acetylenolpyruvylglucosamine reductase, MurB, C-terminal domain"/>
    <property type="match status" value="1"/>
</dbReference>
<evidence type="ECO:0000256" key="16">
    <source>
        <dbReference type="ARBA" id="ARBA00048914"/>
    </source>
</evidence>
<dbReference type="InterPro" id="IPR036318">
    <property type="entry name" value="FAD-bd_PCMH-like_sf"/>
</dbReference>
<dbReference type="GO" id="GO:0009252">
    <property type="term" value="P:peptidoglycan biosynthetic process"/>
    <property type="evidence" value="ECO:0007669"/>
    <property type="project" value="UniProtKB-UniPathway"/>
</dbReference>
<dbReference type="Gene3D" id="3.30.43.10">
    <property type="entry name" value="Uridine Diphospho-n-acetylenolpyruvylglucosamine Reductase, domain 2"/>
    <property type="match status" value="1"/>
</dbReference>
<keyword evidence="14" id="KW-0131">Cell cycle</keyword>
<evidence type="ECO:0000256" key="3">
    <source>
        <dbReference type="ARBA" id="ARBA00004496"/>
    </source>
</evidence>
<dbReference type="InterPro" id="IPR016169">
    <property type="entry name" value="FAD-bd_PCMH_sub2"/>
</dbReference>
<evidence type="ECO:0000256" key="10">
    <source>
        <dbReference type="ARBA" id="ARBA00022857"/>
    </source>
</evidence>
<evidence type="ECO:0000256" key="15">
    <source>
        <dbReference type="ARBA" id="ARBA00023316"/>
    </source>
</evidence>
<keyword evidence="7" id="KW-0132">Cell division</keyword>
<keyword evidence="12" id="KW-0573">Peptidoglycan synthesis</keyword>
<proteinExistence type="inferred from homology"/>
<dbReference type="Gene3D" id="3.30.465.10">
    <property type="match status" value="1"/>
</dbReference>
<dbReference type="NCBIfam" id="TIGR00179">
    <property type="entry name" value="murB"/>
    <property type="match status" value="1"/>
</dbReference>